<dbReference type="CDD" id="cd06174">
    <property type="entry name" value="MFS"/>
    <property type="match status" value="1"/>
</dbReference>
<feature type="transmembrane region" description="Helical" evidence="6">
    <location>
        <begin position="302"/>
        <end position="320"/>
    </location>
</feature>
<evidence type="ECO:0000256" key="4">
    <source>
        <dbReference type="ARBA" id="ARBA00023136"/>
    </source>
</evidence>
<feature type="transmembrane region" description="Helical" evidence="6">
    <location>
        <begin position="340"/>
        <end position="361"/>
    </location>
</feature>
<dbReference type="PROSITE" id="PS00216">
    <property type="entry name" value="SUGAR_TRANSPORT_1"/>
    <property type="match status" value="1"/>
</dbReference>
<dbReference type="Proteomes" id="UP001345827">
    <property type="component" value="Unassembled WGS sequence"/>
</dbReference>
<feature type="transmembrane region" description="Helical" evidence="6">
    <location>
        <begin position="228"/>
        <end position="247"/>
    </location>
</feature>
<protein>
    <recommendedName>
        <fullName evidence="7">Major facilitator superfamily (MFS) profile domain-containing protein</fullName>
    </recommendedName>
</protein>
<sequence length="501" mass="54653">MALEGVSEPQSSPDDLLLDGLVPESKDKSRVHIMTTTWKLYAIVFIVNLSLQILIPAQTQIYENIYCAQWYRRHPISDLPTNGTIPELYCKIGPVQTQVSSLKGWLEVFMAVPGLLLSIPIGMLADSIGRRLIFTANALSLALMQVWITFVTWFGGGIPLRAVWLAGGFGLFTGGTMVTEMLFVCMLTDISPEGQVANAFFRATSFAYAGGVLGPLIAGALMRLDPWYAVYLGLACLAFTFAVVVTIPETLQSTAACSHGTEETTTLEQDDEGGPTKKQKQKFTFAASRSSMRQVLKIWSDWRLVFVALTLPLKIVYFALNDLIQRYVSDRYGWTLANATLLYAVQAATTTLMLLTFFPLVSNHIDKRFFLSVLQKNVVMTRASLFVLAVAYTVIGLAPNTAIMVIGMLIETLSTGLPSTMRALAAALVSTEDKGRVFSVLAVAETLSTMIAYPVTAALFNIGLENGGGAWLGLPYDFVAVAAAGACCLMCLLRFERPPRI</sequence>
<evidence type="ECO:0000313" key="9">
    <source>
        <dbReference type="Proteomes" id="UP001345827"/>
    </source>
</evidence>
<keyword evidence="9" id="KW-1185">Reference proteome</keyword>
<accession>A0AAV9Q1D9</accession>
<dbReference type="InterPro" id="IPR011701">
    <property type="entry name" value="MFS"/>
</dbReference>
<organism evidence="8 9">
    <name type="scientific">Vermiconidia calcicola</name>
    <dbReference type="NCBI Taxonomy" id="1690605"/>
    <lineage>
        <taxon>Eukaryota</taxon>
        <taxon>Fungi</taxon>
        <taxon>Dikarya</taxon>
        <taxon>Ascomycota</taxon>
        <taxon>Pezizomycotina</taxon>
        <taxon>Dothideomycetes</taxon>
        <taxon>Dothideomycetidae</taxon>
        <taxon>Mycosphaerellales</taxon>
        <taxon>Extremaceae</taxon>
        <taxon>Vermiconidia</taxon>
    </lineage>
</organism>
<evidence type="ECO:0000256" key="3">
    <source>
        <dbReference type="ARBA" id="ARBA00022989"/>
    </source>
</evidence>
<gene>
    <name evidence="8" type="ORF">LTR25_008068</name>
</gene>
<feature type="region of interest" description="Disordered" evidence="5">
    <location>
        <begin position="258"/>
        <end position="278"/>
    </location>
</feature>
<proteinExistence type="predicted"/>
<feature type="transmembrane region" description="Helical" evidence="6">
    <location>
        <begin position="474"/>
        <end position="495"/>
    </location>
</feature>
<evidence type="ECO:0000313" key="8">
    <source>
        <dbReference type="EMBL" id="KAK5531738.1"/>
    </source>
</evidence>
<evidence type="ECO:0000259" key="7">
    <source>
        <dbReference type="PROSITE" id="PS50850"/>
    </source>
</evidence>
<comment type="subcellular location">
    <subcellularLocation>
        <location evidence="1">Membrane</location>
        <topology evidence="1">Multi-pass membrane protein</topology>
    </subcellularLocation>
</comment>
<dbReference type="Pfam" id="PF07690">
    <property type="entry name" value="MFS_1"/>
    <property type="match status" value="1"/>
</dbReference>
<dbReference type="Gene3D" id="1.20.1250.20">
    <property type="entry name" value="MFS general substrate transporter like domains"/>
    <property type="match status" value="1"/>
</dbReference>
<reference evidence="8 9" key="1">
    <citation type="submission" date="2023-06" db="EMBL/GenBank/DDBJ databases">
        <title>Black Yeasts Isolated from many extreme environments.</title>
        <authorList>
            <person name="Coleine C."/>
            <person name="Stajich J.E."/>
            <person name="Selbmann L."/>
        </authorList>
    </citation>
    <scope>NUCLEOTIDE SEQUENCE [LARGE SCALE GENOMIC DNA]</scope>
    <source>
        <strain evidence="8 9">CCFEE 5887</strain>
    </source>
</reference>
<evidence type="ECO:0000256" key="5">
    <source>
        <dbReference type="SAM" id="MobiDB-lite"/>
    </source>
</evidence>
<comment type="caution">
    <text evidence="8">The sequence shown here is derived from an EMBL/GenBank/DDBJ whole genome shotgun (WGS) entry which is preliminary data.</text>
</comment>
<feature type="transmembrane region" description="Helical" evidence="6">
    <location>
        <begin position="132"/>
        <end position="156"/>
    </location>
</feature>
<dbReference type="PANTHER" id="PTHR23507">
    <property type="entry name" value="ZGC:174356"/>
    <property type="match status" value="1"/>
</dbReference>
<dbReference type="EMBL" id="JAXLQG010000016">
    <property type="protein sequence ID" value="KAK5531738.1"/>
    <property type="molecule type" value="Genomic_DNA"/>
</dbReference>
<dbReference type="InterPro" id="IPR020846">
    <property type="entry name" value="MFS_dom"/>
</dbReference>
<evidence type="ECO:0000256" key="6">
    <source>
        <dbReference type="SAM" id="Phobius"/>
    </source>
</evidence>
<keyword evidence="2 6" id="KW-0812">Transmembrane</keyword>
<dbReference type="PROSITE" id="PS50850">
    <property type="entry name" value="MFS"/>
    <property type="match status" value="1"/>
</dbReference>
<dbReference type="GO" id="GO:0016020">
    <property type="term" value="C:membrane"/>
    <property type="evidence" value="ECO:0007669"/>
    <property type="project" value="UniProtKB-SubCell"/>
</dbReference>
<evidence type="ECO:0000256" key="2">
    <source>
        <dbReference type="ARBA" id="ARBA00022692"/>
    </source>
</evidence>
<dbReference type="SUPFAM" id="SSF103473">
    <property type="entry name" value="MFS general substrate transporter"/>
    <property type="match status" value="1"/>
</dbReference>
<feature type="transmembrane region" description="Helical" evidence="6">
    <location>
        <begin position="104"/>
        <end position="125"/>
    </location>
</feature>
<keyword evidence="3 6" id="KW-1133">Transmembrane helix</keyword>
<keyword evidence="4 6" id="KW-0472">Membrane</keyword>
<feature type="transmembrane region" description="Helical" evidence="6">
    <location>
        <begin position="162"/>
        <end position="187"/>
    </location>
</feature>
<feature type="transmembrane region" description="Helical" evidence="6">
    <location>
        <begin position="38"/>
        <end position="55"/>
    </location>
</feature>
<dbReference type="InterPro" id="IPR005829">
    <property type="entry name" value="Sugar_transporter_CS"/>
</dbReference>
<feature type="domain" description="Major facilitator superfamily (MFS) profile" evidence="7">
    <location>
        <begin position="36"/>
        <end position="500"/>
    </location>
</feature>
<dbReference type="PANTHER" id="PTHR23507:SF1">
    <property type="entry name" value="FI18259P1-RELATED"/>
    <property type="match status" value="1"/>
</dbReference>
<dbReference type="GO" id="GO:0022857">
    <property type="term" value="F:transmembrane transporter activity"/>
    <property type="evidence" value="ECO:0007669"/>
    <property type="project" value="InterPro"/>
</dbReference>
<name>A0AAV9Q1D9_9PEZI</name>
<evidence type="ECO:0000256" key="1">
    <source>
        <dbReference type="ARBA" id="ARBA00004141"/>
    </source>
</evidence>
<feature type="transmembrane region" description="Helical" evidence="6">
    <location>
        <begin position="199"/>
        <end position="222"/>
    </location>
</feature>
<dbReference type="InterPro" id="IPR036259">
    <property type="entry name" value="MFS_trans_sf"/>
</dbReference>
<dbReference type="AlphaFoldDB" id="A0AAV9Q1D9"/>